<dbReference type="GO" id="GO:0001530">
    <property type="term" value="F:lipopolysaccharide binding"/>
    <property type="evidence" value="ECO:0007669"/>
    <property type="project" value="TreeGrafter"/>
</dbReference>
<keyword evidence="2" id="KW-0472">Membrane</keyword>
<dbReference type="HAMAP" id="MF_01186">
    <property type="entry name" value="LPS_assembly_LptE"/>
    <property type="match status" value="1"/>
</dbReference>
<protein>
    <submittedName>
        <fullName evidence="4">LPS-assembly lipoprotein LptE</fullName>
    </submittedName>
</protein>
<dbReference type="InterPro" id="IPR007485">
    <property type="entry name" value="LPS_assembly_LptE"/>
</dbReference>
<dbReference type="EMBL" id="UOFK01000256">
    <property type="protein sequence ID" value="VAW81325.1"/>
    <property type="molecule type" value="Genomic_DNA"/>
</dbReference>
<evidence type="ECO:0000256" key="2">
    <source>
        <dbReference type="ARBA" id="ARBA00023136"/>
    </source>
</evidence>
<dbReference type="Gene3D" id="3.30.160.150">
    <property type="entry name" value="Lipoprotein like domain"/>
    <property type="match status" value="1"/>
</dbReference>
<evidence type="ECO:0000256" key="3">
    <source>
        <dbReference type="ARBA" id="ARBA00023237"/>
    </source>
</evidence>
<name>A0A3B0YK91_9ZZZZ</name>
<keyword evidence="3" id="KW-0998">Cell outer membrane</keyword>
<proteinExistence type="inferred from homology"/>
<gene>
    <name evidence="4" type="ORF">MNBD_GAMMA13-616</name>
</gene>
<dbReference type="GO" id="GO:0015920">
    <property type="term" value="P:lipopolysaccharide transport"/>
    <property type="evidence" value="ECO:0007669"/>
    <property type="project" value="TreeGrafter"/>
</dbReference>
<evidence type="ECO:0000313" key="4">
    <source>
        <dbReference type="EMBL" id="VAW81325.1"/>
    </source>
</evidence>
<dbReference type="PANTHER" id="PTHR38098:SF1">
    <property type="entry name" value="LPS-ASSEMBLY LIPOPROTEIN LPTE"/>
    <property type="match status" value="1"/>
</dbReference>
<keyword evidence="4" id="KW-0449">Lipoprotein</keyword>
<dbReference type="PANTHER" id="PTHR38098">
    <property type="entry name" value="LPS-ASSEMBLY LIPOPROTEIN LPTE"/>
    <property type="match status" value="1"/>
</dbReference>
<organism evidence="4">
    <name type="scientific">hydrothermal vent metagenome</name>
    <dbReference type="NCBI Taxonomy" id="652676"/>
    <lineage>
        <taxon>unclassified sequences</taxon>
        <taxon>metagenomes</taxon>
        <taxon>ecological metagenomes</taxon>
    </lineage>
</organism>
<keyword evidence="1" id="KW-0732">Signal</keyword>
<dbReference type="AlphaFoldDB" id="A0A3B0YK91"/>
<dbReference type="GO" id="GO:0019867">
    <property type="term" value="C:outer membrane"/>
    <property type="evidence" value="ECO:0007669"/>
    <property type="project" value="InterPro"/>
</dbReference>
<dbReference type="GO" id="GO:0043165">
    <property type="term" value="P:Gram-negative-bacterium-type cell outer membrane assembly"/>
    <property type="evidence" value="ECO:0007669"/>
    <property type="project" value="InterPro"/>
</dbReference>
<accession>A0A3B0YK91</accession>
<sequence>MHQGSFKSIFVMGLALLLLSACGFKLRGNVELPPILQDTYIESKNPFTGMARSLRSELKMAGANVLENKEAATAILVIHQESSENRVLSVGSTGKATEYALHDEINFSLQDAAGKTLLAPQTLRQARDLVFDQNQLLGKLSEAEGIHRQVRASLARQVIMRIAASVGKQP</sequence>
<evidence type="ECO:0000256" key="1">
    <source>
        <dbReference type="ARBA" id="ARBA00022729"/>
    </source>
</evidence>
<dbReference type="PROSITE" id="PS51257">
    <property type="entry name" value="PROKAR_LIPOPROTEIN"/>
    <property type="match status" value="1"/>
</dbReference>
<dbReference type="Pfam" id="PF04390">
    <property type="entry name" value="LptE"/>
    <property type="match status" value="1"/>
</dbReference>
<dbReference type="GO" id="GO:1990351">
    <property type="term" value="C:transporter complex"/>
    <property type="evidence" value="ECO:0007669"/>
    <property type="project" value="TreeGrafter"/>
</dbReference>
<reference evidence="4" key="1">
    <citation type="submission" date="2018-06" db="EMBL/GenBank/DDBJ databases">
        <authorList>
            <person name="Zhirakovskaya E."/>
        </authorList>
    </citation>
    <scope>NUCLEOTIDE SEQUENCE</scope>
</reference>